<name>A0A8J2RKU9_9CRUS</name>
<keyword evidence="3" id="KW-0963">Cytoplasm</keyword>
<dbReference type="InterPro" id="IPR012337">
    <property type="entry name" value="RNaseH-like_sf"/>
</dbReference>
<dbReference type="InterPro" id="IPR036085">
    <property type="entry name" value="PAZ_dom_sf"/>
</dbReference>
<feature type="signal peptide" evidence="7">
    <location>
        <begin position="1"/>
        <end position="17"/>
    </location>
</feature>
<dbReference type="Pfam" id="PF02170">
    <property type="entry name" value="PAZ"/>
    <property type="match status" value="1"/>
</dbReference>
<comment type="similarity">
    <text evidence="6">Belongs to the argonaute family. Piwi subfamily.</text>
</comment>
<keyword evidence="7" id="KW-0732">Signal</keyword>
<dbReference type="InterPro" id="IPR003100">
    <property type="entry name" value="PAZ_dom"/>
</dbReference>
<gene>
    <name evidence="9" type="ORF">DGAL_LOCUS5970</name>
</gene>
<proteinExistence type="inferred from homology"/>
<reference evidence="9" key="1">
    <citation type="submission" date="2021-11" db="EMBL/GenBank/DDBJ databases">
        <authorList>
            <person name="Schell T."/>
        </authorList>
    </citation>
    <scope>NUCLEOTIDE SEQUENCE</scope>
    <source>
        <strain evidence="9">M5</strain>
    </source>
</reference>
<dbReference type="SMART" id="SM00949">
    <property type="entry name" value="PAZ"/>
    <property type="match status" value="1"/>
</dbReference>
<dbReference type="GO" id="GO:0005737">
    <property type="term" value="C:cytoplasm"/>
    <property type="evidence" value="ECO:0007669"/>
    <property type="project" value="UniProtKB-SubCell"/>
</dbReference>
<dbReference type="Gene3D" id="3.40.50.2300">
    <property type="match status" value="1"/>
</dbReference>
<keyword evidence="10" id="KW-1185">Reference proteome</keyword>
<dbReference type="AlphaFoldDB" id="A0A8J2RKU9"/>
<dbReference type="Pfam" id="PF23278">
    <property type="entry name" value="Piwi_N"/>
    <property type="match status" value="1"/>
</dbReference>
<evidence type="ECO:0000313" key="9">
    <source>
        <dbReference type="EMBL" id="CAH0103396.1"/>
    </source>
</evidence>
<protein>
    <recommendedName>
        <fullName evidence="8">PAZ domain-containing protein</fullName>
    </recommendedName>
</protein>
<accession>A0A8J2RKU9</accession>
<evidence type="ECO:0000256" key="5">
    <source>
        <dbReference type="ARBA" id="ARBA00023158"/>
    </source>
</evidence>
<dbReference type="PANTHER" id="PTHR22891">
    <property type="entry name" value="EUKARYOTIC TRANSLATION INITIATION FACTOR 2C"/>
    <property type="match status" value="1"/>
</dbReference>
<dbReference type="Proteomes" id="UP000789390">
    <property type="component" value="Unassembled WGS sequence"/>
</dbReference>
<dbReference type="PROSITE" id="PS50821">
    <property type="entry name" value="PAZ"/>
    <property type="match status" value="1"/>
</dbReference>
<dbReference type="GO" id="GO:0003723">
    <property type="term" value="F:RNA binding"/>
    <property type="evidence" value="ECO:0007669"/>
    <property type="project" value="UniProtKB-KW"/>
</dbReference>
<evidence type="ECO:0000256" key="1">
    <source>
        <dbReference type="ARBA" id="ARBA00004496"/>
    </source>
</evidence>
<dbReference type="FunFam" id="2.170.260.10:FF:000003">
    <property type="entry name" value="Piwi-like RNA-mediated gene silencing 2"/>
    <property type="match status" value="1"/>
</dbReference>
<feature type="chain" id="PRO_5035272341" description="PAZ domain-containing protein" evidence="7">
    <location>
        <begin position="18"/>
        <end position="510"/>
    </location>
</feature>
<evidence type="ECO:0000256" key="7">
    <source>
        <dbReference type="SAM" id="SignalP"/>
    </source>
</evidence>
<evidence type="ECO:0000259" key="8">
    <source>
        <dbReference type="PROSITE" id="PS50821"/>
    </source>
</evidence>
<keyword evidence="5" id="KW-0943">RNA-mediated gene silencing</keyword>
<dbReference type="GO" id="GO:0034587">
    <property type="term" value="P:piRNA processing"/>
    <property type="evidence" value="ECO:0007669"/>
    <property type="project" value="UniProtKB-ARBA"/>
</dbReference>
<evidence type="ECO:0000256" key="3">
    <source>
        <dbReference type="ARBA" id="ARBA00022490"/>
    </source>
</evidence>
<evidence type="ECO:0000256" key="6">
    <source>
        <dbReference type="ARBA" id="ARBA00038291"/>
    </source>
</evidence>
<dbReference type="Gene3D" id="2.170.260.10">
    <property type="entry name" value="paz domain"/>
    <property type="match status" value="1"/>
</dbReference>
<dbReference type="EMBL" id="CAKKLH010000112">
    <property type="protein sequence ID" value="CAH0103396.1"/>
    <property type="molecule type" value="Genomic_DNA"/>
</dbReference>
<comment type="caution">
    <text evidence="9">The sequence shown here is derived from an EMBL/GenBank/DDBJ whole genome shotgun (WGS) entry which is preliminary data.</text>
</comment>
<keyword evidence="4" id="KW-0694">RNA-binding</keyword>
<dbReference type="SUPFAM" id="SSF53098">
    <property type="entry name" value="Ribonuclease H-like"/>
    <property type="match status" value="1"/>
</dbReference>
<dbReference type="CDD" id="cd02845">
    <property type="entry name" value="PAZ_piwi_like"/>
    <property type="match status" value="1"/>
</dbReference>
<organism evidence="9 10">
    <name type="scientific">Daphnia galeata</name>
    <dbReference type="NCBI Taxonomy" id="27404"/>
    <lineage>
        <taxon>Eukaryota</taxon>
        <taxon>Metazoa</taxon>
        <taxon>Ecdysozoa</taxon>
        <taxon>Arthropoda</taxon>
        <taxon>Crustacea</taxon>
        <taxon>Branchiopoda</taxon>
        <taxon>Diplostraca</taxon>
        <taxon>Cladocera</taxon>
        <taxon>Anomopoda</taxon>
        <taxon>Daphniidae</taxon>
        <taxon>Daphnia</taxon>
    </lineage>
</organism>
<dbReference type="OrthoDB" id="445936at2759"/>
<evidence type="ECO:0000256" key="2">
    <source>
        <dbReference type="ARBA" id="ARBA00022473"/>
    </source>
</evidence>
<keyword evidence="2" id="KW-0217">Developmental protein</keyword>
<evidence type="ECO:0000256" key="4">
    <source>
        <dbReference type="ARBA" id="ARBA00022884"/>
    </source>
</evidence>
<dbReference type="SUPFAM" id="SSF101690">
    <property type="entry name" value="PAZ domain"/>
    <property type="match status" value="1"/>
</dbReference>
<comment type="subcellular location">
    <subcellularLocation>
        <location evidence="1">Cytoplasm</location>
    </subcellularLocation>
</comment>
<sequence length="510" mass="58290">MAAIHCQFVSLFCFVACSPTNNSNYCHKSCFRIEIIANYVRMNIDPGKEIFEYEVSFFPPVDSKHTCVKLLNQHREELGPAKTFDGVTLFLPHEFENTVTSFSSVHPDTTESVIIKVSLRQKRRPVDNIPFYNFLIQKIARILGMVKYFNPNSPIIMPLEKLEIWPGYATSADEFDGGLMFCWGLSFRVLRTNTVRDELMEVSHEQSFHAIAQRLLIGLSVITRYNNKMYRIDEILFDMNPLSTFDCQGESVSYVDYYKKRYNIDIIDKDQPMLLNRLLKKNVRGIEEEETNLVYLVPELCYITGLDERLRSNLVAMNALSSRTEFGPTERLNALTNHIESVRNDEKASSVLSKWGLSLAHIPLSLEGRVLCAETIFLGKSKFSTNRRNLVDDILVAVAIETWILVYEEKTVVNAQKFSKTLMEVGSNMGIRINPPKLVALPNDRTETYIIRIKEEIHAALQLVVAIFPEARDDRYAAIKTLCTVQYALPSQMMNVKTNLQSSEIAFGCP</sequence>
<evidence type="ECO:0000313" key="10">
    <source>
        <dbReference type="Proteomes" id="UP000789390"/>
    </source>
</evidence>
<feature type="domain" description="PAZ" evidence="8">
    <location>
        <begin position="194"/>
        <end position="305"/>
    </location>
</feature>